<dbReference type="CDD" id="cd03185">
    <property type="entry name" value="GST_C_Tau"/>
    <property type="match status" value="1"/>
</dbReference>
<dbReference type="SUPFAM" id="SSF52833">
    <property type="entry name" value="Thioredoxin-like"/>
    <property type="match status" value="1"/>
</dbReference>
<feature type="domain" description="GST C-terminal" evidence="7">
    <location>
        <begin position="88"/>
        <end position="212"/>
    </location>
</feature>
<evidence type="ECO:0000313" key="9">
    <source>
        <dbReference type="Proteomes" id="UP000306102"/>
    </source>
</evidence>
<sequence length="229" mass="26711">MASEKVKLLGFWVSPFSFRVEWALKLKGVEYEYIEEDIFNKSHLLLELNPVHKKVPVLIHGQKVILESFVILEYIDETWKQCPLLPQDPYQRAIIRFWTKFAEEKLLENAWMAMCSEGDEKERALKASIEAIEKIEAELKGKTQFFGGESIGYLDLALGWISYWLPVWEEVGSMKIVDQIQFPNTTTWMNNFLKHPVIKDKLPPRDKMIVYFEKRSKEIASLIAAARKG</sequence>
<dbReference type="Pfam" id="PF02798">
    <property type="entry name" value="GST_N"/>
    <property type="match status" value="1"/>
</dbReference>
<evidence type="ECO:0000259" key="7">
    <source>
        <dbReference type="PROSITE" id="PS50405"/>
    </source>
</evidence>
<dbReference type="PROSITE" id="PS50404">
    <property type="entry name" value="GST_NTER"/>
    <property type="match status" value="1"/>
</dbReference>
<dbReference type="InterPro" id="IPR036282">
    <property type="entry name" value="Glutathione-S-Trfase_C_sf"/>
</dbReference>
<dbReference type="PANTHER" id="PTHR11260:SF474">
    <property type="entry name" value="GLUTATHIONE TRANSFERASE"/>
    <property type="match status" value="1"/>
</dbReference>
<evidence type="ECO:0000259" key="6">
    <source>
        <dbReference type="PROSITE" id="PS50404"/>
    </source>
</evidence>
<comment type="catalytic activity">
    <reaction evidence="4">
        <text>RX + glutathione = an S-substituted glutathione + a halide anion + H(+)</text>
        <dbReference type="Rhea" id="RHEA:16437"/>
        <dbReference type="ChEBI" id="CHEBI:15378"/>
        <dbReference type="ChEBI" id="CHEBI:16042"/>
        <dbReference type="ChEBI" id="CHEBI:17792"/>
        <dbReference type="ChEBI" id="CHEBI:57925"/>
        <dbReference type="ChEBI" id="CHEBI:90779"/>
        <dbReference type="EC" id="2.5.1.18"/>
    </reaction>
</comment>
<dbReference type="EMBL" id="SDRB02009329">
    <property type="protein sequence ID" value="THG08389.1"/>
    <property type="molecule type" value="Genomic_DNA"/>
</dbReference>
<comment type="similarity">
    <text evidence="1">Belongs to the GST superfamily. HSP26 family.</text>
</comment>
<dbReference type="Proteomes" id="UP000306102">
    <property type="component" value="Unassembled WGS sequence"/>
</dbReference>
<dbReference type="Gene3D" id="3.40.30.10">
    <property type="entry name" value="Glutaredoxin"/>
    <property type="match status" value="1"/>
</dbReference>
<evidence type="ECO:0000256" key="3">
    <source>
        <dbReference type="ARBA" id="ARBA00022679"/>
    </source>
</evidence>
<dbReference type="STRING" id="542762.A0A4S4DY83"/>
<dbReference type="Pfam" id="PF00043">
    <property type="entry name" value="GST_C"/>
    <property type="match status" value="1"/>
</dbReference>
<organism evidence="8 9">
    <name type="scientific">Camellia sinensis var. sinensis</name>
    <name type="common">China tea</name>
    <dbReference type="NCBI Taxonomy" id="542762"/>
    <lineage>
        <taxon>Eukaryota</taxon>
        <taxon>Viridiplantae</taxon>
        <taxon>Streptophyta</taxon>
        <taxon>Embryophyta</taxon>
        <taxon>Tracheophyta</taxon>
        <taxon>Spermatophyta</taxon>
        <taxon>Magnoliopsida</taxon>
        <taxon>eudicotyledons</taxon>
        <taxon>Gunneridae</taxon>
        <taxon>Pentapetalae</taxon>
        <taxon>asterids</taxon>
        <taxon>Ericales</taxon>
        <taxon>Theaceae</taxon>
        <taxon>Camellia</taxon>
    </lineage>
</organism>
<evidence type="ECO:0000256" key="5">
    <source>
        <dbReference type="ARBA" id="ARBA00071370"/>
    </source>
</evidence>
<dbReference type="InterPro" id="IPR045074">
    <property type="entry name" value="GST_C_Tau"/>
</dbReference>
<dbReference type="SFLD" id="SFLDS00019">
    <property type="entry name" value="Glutathione_Transferase_(cytos"/>
    <property type="match status" value="1"/>
</dbReference>
<dbReference type="InterPro" id="IPR040079">
    <property type="entry name" value="Glutathione_S-Trfase"/>
</dbReference>
<dbReference type="CDD" id="cd03058">
    <property type="entry name" value="GST_N_Tau"/>
    <property type="match status" value="1"/>
</dbReference>
<evidence type="ECO:0000256" key="2">
    <source>
        <dbReference type="ARBA" id="ARBA00012452"/>
    </source>
</evidence>
<accession>A0A4S4DY83</accession>
<dbReference type="SFLD" id="SFLDG00358">
    <property type="entry name" value="Main_(cytGST)"/>
    <property type="match status" value="1"/>
</dbReference>
<dbReference type="SUPFAM" id="SSF47616">
    <property type="entry name" value="GST C-terminal domain-like"/>
    <property type="match status" value="1"/>
</dbReference>
<name>A0A4S4DY83_CAMSN</name>
<dbReference type="GO" id="GO:0006749">
    <property type="term" value="P:glutathione metabolic process"/>
    <property type="evidence" value="ECO:0007669"/>
    <property type="project" value="InterPro"/>
</dbReference>
<evidence type="ECO:0000256" key="1">
    <source>
        <dbReference type="ARBA" id="ARBA00009929"/>
    </source>
</evidence>
<dbReference type="FunFam" id="1.20.1050.10:FF:000012">
    <property type="entry name" value="Tau class glutathione S-transferase"/>
    <property type="match status" value="1"/>
</dbReference>
<evidence type="ECO:0000256" key="4">
    <source>
        <dbReference type="ARBA" id="ARBA00047960"/>
    </source>
</evidence>
<keyword evidence="9" id="KW-1185">Reference proteome</keyword>
<dbReference type="PANTHER" id="PTHR11260">
    <property type="entry name" value="GLUTATHIONE S-TRANSFERASE, GST, SUPERFAMILY, GST DOMAIN CONTAINING"/>
    <property type="match status" value="1"/>
</dbReference>
<reference evidence="8 9" key="1">
    <citation type="journal article" date="2018" name="Proc. Natl. Acad. Sci. U.S.A.">
        <title>Draft genome sequence of Camellia sinensis var. sinensis provides insights into the evolution of the tea genome and tea quality.</title>
        <authorList>
            <person name="Wei C."/>
            <person name="Yang H."/>
            <person name="Wang S."/>
            <person name="Zhao J."/>
            <person name="Liu C."/>
            <person name="Gao L."/>
            <person name="Xia E."/>
            <person name="Lu Y."/>
            <person name="Tai Y."/>
            <person name="She G."/>
            <person name="Sun J."/>
            <person name="Cao H."/>
            <person name="Tong W."/>
            <person name="Gao Q."/>
            <person name="Li Y."/>
            <person name="Deng W."/>
            <person name="Jiang X."/>
            <person name="Wang W."/>
            <person name="Chen Q."/>
            <person name="Zhang S."/>
            <person name="Li H."/>
            <person name="Wu J."/>
            <person name="Wang P."/>
            <person name="Li P."/>
            <person name="Shi C."/>
            <person name="Zheng F."/>
            <person name="Jian J."/>
            <person name="Huang B."/>
            <person name="Shan D."/>
            <person name="Shi M."/>
            <person name="Fang C."/>
            <person name="Yue Y."/>
            <person name="Li F."/>
            <person name="Li D."/>
            <person name="Wei S."/>
            <person name="Han B."/>
            <person name="Jiang C."/>
            <person name="Yin Y."/>
            <person name="Xia T."/>
            <person name="Zhang Z."/>
            <person name="Bennetzen J.L."/>
            <person name="Zhao S."/>
            <person name="Wan X."/>
        </authorList>
    </citation>
    <scope>NUCLEOTIDE SEQUENCE [LARGE SCALE GENOMIC DNA]</scope>
    <source>
        <strain evidence="9">cv. Shuchazao</strain>
        <tissue evidence="8">Leaf</tissue>
    </source>
</reference>
<dbReference type="GO" id="GO:0004364">
    <property type="term" value="F:glutathione transferase activity"/>
    <property type="evidence" value="ECO:0007669"/>
    <property type="project" value="UniProtKB-EC"/>
</dbReference>
<dbReference type="InterPro" id="IPR004046">
    <property type="entry name" value="GST_C"/>
</dbReference>
<keyword evidence="3" id="KW-0808">Transferase</keyword>
<protein>
    <recommendedName>
        <fullName evidence="5">Probable glutathione S-transferase</fullName>
        <ecNumber evidence="2">2.5.1.18</ecNumber>
    </recommendedName>
</protein>
<dbReference type="InterPro" id="IPR010987">
    <property type="entry name" value="Glutathione-S-Trfase_C-like"/>
</dbReference>
<dbReference type="InterPro" id="IPR004045">
    <property type="entry name" value="Glutathione_S-Trfase_N"/>
</dbReference>
<dbReference type="SFLD" id="SFLDG01152">
    <property type="entry name" value="Main.3:_Omega-_and_Tau-like"/>
    <property type="match status" value="1"/>
</dbReference>
<comment type="caution">
    <text evidence="8">The sequence shown here is derived from an EMBL/GenBank/DDBJ whole genome shotgun (WGS) entry which is preliminary data.</text>
</comment>
<dbReference type="Gene3D" id="1.20.1050.10">
    <property type="match status" value="1"/>
</dbReference>
<dbReference type="FunFam" id="3.40.30.10:FF:000014">
    <property type="entry name" value="Tau class glutathione S-transferase"/>
    <property type="match status" value="1"/>
</dbReference>
<dbReference type="InterPro" id="IPR036249">
    <property type="entry name" value="Thioredoxin-like_sf"/>
</dbReference>
<dbReference type="GO" id="GO:0005737">
    <property type="term" value="C:cytoplasm"/>
    <property type="evidence" value="ECO:0007669"/>
    <property type="project" value="TreeGrafter"/>
</dbReference>
<dbReference type="InterPro" id="IPR045073">
    <property type="entry name" value="Omega/Tau-like"/>
</dbReference>
<proteinExistence type="inferred from homology"/>
<dbReference type="AlphaFoldDB" id="A0A4S4DY83"/>
<evidence type="ECO:0000313" key="8">
    <source>
        <dbReference type="EMBL" id="THG08389.1"/>
    </source>
</evidence>
<dbReference type="PROSITE" id="PS50405">
    <property type="entry name" value="GST_CTER"/>
    <property type="match status" value="1"/>
</dbReference>
<dbReference type="EC" id="2.5.1.18" evidence="2"/>
<feature type="domain" description="GST N-terminal" evidence="6">
    <location>
        <begin position="4"/>
        <end position="83"/>
    </location>
</feature>
<gene>
    <name evidence="8" type="ORF">TEA_015289</name>
</gene>